<protein>
    <recommendedName>
        <fullName evidence="1">Dynein heavy chain region D6 P-loop domain-containing protein</fullName>
    </recommendedName>
</protein>
<comment type="caution">
    <text evidence="2">The sequence shown here is derived from an EMBL/GenBank/DDBJ whole genome shotgun (WGS) entry which is preliminary data.</text>
</comment>
<organism evidence="2 3">
    <name type="scientific">Tegillarca granosa</name>
    <name type="common">Malaysian cockle</name>
    <name type="synonym">Anadara granosa</name>
    <dbReference type="NCBI Taxonomy" id="220873"/>
    <lineage>
        <taxon>Eukaryota</taxon>
        <taxon>Metazoa</taxon>
        <taxon>Spiralia</taxon>
        <taxon>Lophotrochozoa</taxon>
        <taxon>Mollusca</taxon>
        <taxon>Bivalvia</taxon>
        <taxon>Autobranchia</taxon>
        <taxon>Pteriomorphia</taxon>
        <taxon>Arcoida</taxon>
        <taxon>Arcoidea</taxon>
        <taxon>Arcidae</taxon>
        <taxon>Tegillarca</taxon>
    </lineage>
</organism>
<sequence length="315" mass="35927">MKNISGAALDLNAVTPKPSRWITDMTWLNLVQLSALPQFTEVLNQVARNEKGWKNWFDSEAPEEEQMPDGYSSSLDSFRKLLLVRSWSPDRTIPQARKYIAESMGARYAESVILNLEDTWGESDPRIPLICLLSMGSDPTNQIEILAKKLHTEIRAISMGQGQEGGWALLQNCHLGLNFMEELLDILIETPQMHEGFRVWITTEPHPGFPISLLQTSIKFTNEPPQGIKAGLKRTYAGITQDNLDVCTVPQWRPMLFGVSFLHTVVQVWFGDFMFVDNFQFYHGYKIPKNKALDEIMSFIENLPLISNQYVIFCI</sequence>
<gene>
    <name evidence="2" type="ORF">KUTeg_006376</name>
</gene>
<dbReference type="InterPro" id="IPR042219">
    <property type="entry name" value="AAA_lid_11_sf"/>
</dbReference>
<proteinExistence type="predicted"/>
<dbReference type="PANTHER" id="PTHR46961">
    <property type="entry name" value="DYNEIN HEAVY CHAIN 1, AXONEMAL-LIKE PROTEIN"/>
    <property type="match status" value="1"/>
</dbReference>
<name>A0ABQ9FK97_TEGGR</name>
<dbReference type="PANTHER" id="PTHR46961:SF19">
    <property type="entry name" value="DYNEIN HEAVY CHAIN 5, AXONEMAL"/>
    <property type="match status" value="1"/>
</dbReference>
<dbReference type="InterPro" id="IPR004273">
    <property type="entry name" value="Dynein_heavy_D6_P-loop"/>
</dbReference>
<evidence type="ECO:0000313" key="3">
    <source>
        <dbReference type="Proteomes" id="UP001217089"/>
    </source>
</evidence>
<dbReference type="Pfam" id="PF03028">
    <property type="entry name" value="Dynein_heavy"/>
    <property type="match status" value="1"/>
</dbReference>
<evidence type="ECO:0000259" key="1">
    <source>
        <dbReference type="Pfam" id="PF03028"/>
    </source>
</evidence>
<accession>A0ABQ9FK97</accession>
<dbReference type="InterPro" id="IPR026983">
    <property type="entry name" value="DHC"/>
</dbReference>
<dbReference type="Gene3D" id="1.10.8.720">
    <property type="entry name" value="Region D6 of dynein motor"/>
    <property type="match status" value="1"/>
</dbReference>
<feature type="domain" description="Dynein heavy chain region D6 P-loop" evidence="1">
    <location>
        <begin position="125"/>
        <end position="221"/>
    </location>
</feature>
<keyword evidence="3" id="KW-1185">Reference proteome</keyword>
<dbReference type="EMBL" id="JARBDR010000328">
    <property type="protein sequence ID" value="KAJ8316362.1"/>
    <property type="molecule type" value="Genomic_DNA"/>
</dbReference>
<evidence type="ECO:0000313" key="2">
    <source>
        <dbReference type="EMBL" id="KAJ8316362.1"/>
    </source>
</evidence>
<dbReference type="InterPro" id="IPR027417">
    <property type="entry name" value="P-loop_NTPase"/>
</dbReference>
<dbReference type="Proteomes" id="UP001217089">
    <property type="component" value="Unassembled WGS sequence"/>
</dbReference>
<dbReference type="Gene3D" id="3.40.50.300">
    <property type="entry name" value="P-loop containing nucleotide triphosphate hydrolases"/>
    <property type="match status" value="1"/>
</dbReference>
<reference evidence="2 3" key="1">
    <citation type="submission" date="2022-12" db="EMBL/GenBank/DDBJ databases">
        <title>Chromosome-level genome of Tegillarca granosa.</title>
        <authorList>
            <person name="Kim J."/>
        </authorList>
    </citation>
    <scope>NUCLEOTIDE SEQUENCE [LARGE SCALE GENOMIC DNA]</scope>
    <source>
        <strain evidence="2">Teg-2019</strain>
        <tissue evidence="2">Adductor muscle</tissue>
    </source>
</reference>